<sequence length="315" mass="34376">MSKHHVFLFGAQAPHTLVAAYADAAPGKRTSVRAAPRDSDKESTTGVITDALNRAKSTTATHKVLYLVGSFWGEPGIAAVRAWAIENGYTLDETCAVNRPAMAVAQALLDQVAGDRKKYIVMKRYFNKHRAILDLLDDHGQNKNLPRTSEFLAGLKNLGGVTDVRTDSEKMVDYFEGVTEGCDYESIVTIGRTVVDAFQRMALDHILNTAVFYELADGRRVAIFSHIPGVARHLHDMLAEKYRGVMYDLSAGIHPNPKEDRYDVTMSSAHNGTNNALVLAKENNGGGNDTSAGCTKPLDITQAIDFLKGAKRISP</sequence>
<name>A0A2U7U9L2_9VIRU</name>
<organism evidence="1">
    <name type="scientific">Pandoravirus quercus</name>
    <dbReference type="NCBI Taxonomy" id="2107709"/>
    <lineage>
        <taxon>Viruses</taxon>
        <taxon>Pandoravirus</taxon>
    </lineage>
</organism>
<proteinExistence type="predicted"/>
<accession>A0A2U7U9L2</accession>
<gene>
    <name evidence="1" type="ORF">pqer_cds_709</name>
</gene>
<reference evidence="1" key="1">
    <citation type="journal article" date="2018" name="Nat. Commun.">
        <title>Diversity and evolution of the emerging Pandoraviridae family.</title>
        <authorList>
            <person name="Legendre M."/>
            <person name="Fabre E."/>
            <person name="Poirot O."/>
            <person name="Jeudy S."/>
            <person name="Lartigue A."/>
            <person name="Alempic J.M."/>
            <person name="Beucher L."/>
            <person name="Philippe N."/>
            <person name="Bertaux L."/>
            <person name="Christo-Foroux E."/>
            <person name="Labadie K."/>
            <person name="Coute Y."/>
            <person name="Abergel C."/>
            <person name="Claverie J.M."/>
        </authorList>
    </citation>
    <scope>NUCLEOTIDE SEQUENCE [LARGE SCALE GENOMIC DNA]</scope>
    <source>
        <strain evidence="1">Quercus</strain>
    </source>
</reference>
<evidence type="ECO:0000313" key="1">
    <source>
        <dbReference type="EMBL" id="AVK75131.1"/>
    </source>
</evidence>
<dbReference type="RefSeq" id="YP_009483400.1">
    <property type="nucleotide sequence ID" value="NC_037667.1"/>
</dbReference>
<dbReference type="EMBL" id="MG011689">
    <property type="protein sequence ID" value="AVK75131.1"/>
    <property type="molecule type" value="Genomic_DNA"/>
</dbReference>
<dbReference type="KEGG" id="vg:36844272"/>
<dbReference type="Proteomes" id="UP000248852">
    <property type="component" value="Segment"/>
</dbReference>
<protein>
    <submittedName>
        <fullName evidence="1">Uncharacterized protein</fullName>
    </submittedName>
</protein>
<dbReference type="GeneID" id="36844272"/>